<dbReference type="KEGG" id="zma:118473567"/>
<dbReference type="RefSeq" id="XP_035819309.1">
    <property type="nucleotide sequence ID" value="XM_035963416.1"/>
</dbReference>
<dbReference type="GeneID" id="118473567"/>
<dbReference type="AlphaFoldDB" id="B4FQA3"/>
<dbReference type="EMBL" id="BT039291">
    <property type="protein sequence ID" value="ACF84296.1"/>
    <property type="molecule type" value="mRNA"/>
</dbReference>
<feature type="region of interest" description="Disordered" evidence="1">
    <location>
        <begin position="1"/>
        <end position="43"/>
    </location>
</feature>
<sequence length="123" mass="13883">MVGSTWPPPPRPDSALNMPGQQKQMRPSRDTCASGELYRRRPRFAGTSNAAAGGWWRYGGGEMSAALRRSGWLESESESVMETKGEDGEWRIYREEMDPDDLFVYIVFPSRRHLGDGDEQPTS</sequence>
<proteinExistence type="evidence at transcript level"/>
<evidence type="ECO:0000313" key="2">
    <source>
        <dbReference type="EMBL" id="ACF84296.1"/>
    </source>
</evidence>
<protein>
    <submittedName>
        <fullName evidence="2">Uncharacterized protein</fullName>
    </submittedName>
</protein>
<organism evidence="2">
    <name type="scientific">Zea mays</name>
    <name type="common">Maize</name>
    <dbReference type="NCBI Taxonomy" id="4577"/>
    <lineage>
        <taxon>Eukaryota</taxon>
        <taxon>Viridiplantae</taxon>
        <taxon>Streptophyta</taxon>
        <taxon>Embryophyta</taxon>
        <taxon>Tracheophyta</taxon>
        <taxon>Spermatophyta</taxon>
        <taxon>Magnoliopsida</taxon>
        <taxon>Liliopsida</taxon>
        <taxon>Poales</taxon>
        <taxon>Poaceae</taxon>
        <taxon>PACMAD clade</taxon>
        <taxon>Panicoideae</taxon>
        <taxon>Andropogonodae</taxon>
        <taxon>Andropogoneae</taxon>
        <taxon>Tripsacinae</taxon>
        <taxon>Zea</taxon>
    </lineage>
</organism>
<reference evidence="2" key="1">
    <citation type="journal article" date="2009" name="PLoS Genet.">
        <title>Sequencing, mapping, and analysis of 27,455 maize full-length cDNAs.</title>
        <authorList>
            <person name="Soderlund C."/>
            <person name="Descour A."/>
            <person name="Kudrna D."/>
            <person name="Bomhoff M."/>
            <person name="Boyd L."/>
            <person name="Currie J."/>
            <person name="Angelova A."/>
            <person name="Collura K."/>
            <person name="Wissotski M."/>
            <person name="Ashley E."/>
            <person name="Morrow D."/>
            <person name="Fernandes J."/>
            <person name="Walbot V."/>
            <person name="Yu Y."/>
        </authorList>
    </citation>
    <scope>NUCLEOTIDE SEQUENCE</scope>
    <source>
        <strain evidence="2">B73</strain>
    </source>
</reference>
<evidence type="ECO:0000256" key="1">
    <source>
        <dbReference type="SAM" id="MobiDB-lite"/>
    </source>
</evidence>
<accession>B4FQA3</accession>
<name>B4FQA3_MAIZE</name>
<feature type="compositionally biased region" description="Pro residues" evidence="1">
    <location>
        <begin position="1"/>
        <end position="12"/>
    </location>
</feature>